<dbReference type="KEGG" id="chu:CHU_0450"/>
<dbReference type="GO" id="GO:0043565">
    <property type="term" value="F:sequence-specific DNA binding"/>
    <property type="evidence" value="ECO:0007669"/>
    <property type="project" value="TreeGrafter"/>
</dbReference>
<evidence type="ECO:0000313" key="3">
    <source>
        <dbReference type="Proteomes" id="UP000001822"/>
    </source>
</evidence>
<dbReference type="InterPro" id="IPR002686">
    <property type="entry name" value="Transposase_17"/>
</dbReference>
<dbReference type="GO" id="GO:0006313">
    <property type="term" value="P:DNA transposition"/>
    <property type="evidence" value="ECO:0007669"/>
    <property type="project" value="InterPro"/>
</dbReference>
<protein>
    <submittedName>
        <fullName evidence="2">Transposase</fullName>
    </submittedName>
</protein>
<dbReference type="AlphaFoldDB" id="A0A6N4SN84"/>
<dbReference type="PANTHER" id="PTHR36966:SF1">
    <property type="entry name" value="REP-ASSOCIATED TYROSINE TRANSPOSASE"/>
    <property type="match status" value="1"/>
</dbReference>
<feature type="domain" description="Transposase IS200-like" evidence="1">
    <location>
        <begin position="3"/>
        <end position="53"/>
    </location>
</feature>
<accession>A0A6N4SN84</accession>
<dbReference type="Gene3D" id="3.30.70.1290">
    <property type="entry name" value="Transposase IS200-like"/>
    <property type="match status" value="1"/>
</dbReference>
<dbReference type="InterPro" id="IPR052715">
    <property type="entry name" value="RAYT_transposase"/>
</dbReference>
<dbReference type="GO" id="GO:0004803">
    <property type="term" value="F:transposase activity"/>
    <property type="evidence" value="ECO:0007669"/>
    <property type="project" value="InterPro"/>
</dbReference>
<name>A0A6N4SN84_CYTH3</name>
<organism evidence="2 3">
    <name type="scientific">Cytophaga hutchinsonii (strain ATCC 33406 / DSM 1761 / CIP 103989 / NBRC 15051 / NCIMB 9469 / D465)</name>
    <dbReference type="NCBI Taxonomy" id="269798"/>
    <lineage>
        <taxon>Bacteria</taxon>
        <taxon>Pseudomonadati</taxon>
        <taxon>Bacteroidota</taxon>
        <taxon>Cytophagia</taxon>
        <taxon>Cytophagales</taxon>
        <taxon>Cytophagaceae</taxon>
        <taxon>Cytophaga</taxon>
    </lineage>
</organism>
<gene>
    <name evidence="2" type="primary">tpn</name>
    <name evidence="2" type="ordered locus">CHU_0450</name>
</gene>
<dbReference type="InterPro" id="IPR036515">
    <property type="entry name" value="Transposase_17_sf"/>
</dbReference>
<keyword evidence="3" id="KW-1185">Reference proteome</keyword>
<proteinExistence type="predicted"/>
<dbReference type="SUPFAM" id="SSF143422">
    <property type="entry name" value="Transposase IS200-like"/>
    <property type="match status" value="1"/>
</dbReference>
<dbReference type="Pfam" id="PF01797">
    <property type="entry name" value="Y1_Tnp"/>
    <property type="match status" value="1"/>
</dbReference>
<dbReference type="EMBL" id="CP000383">
    <property type="protein sequence ID" value="ABG57739.1"/>
    <property type="molecule type" value="Genomic_DNA"/>
</dbReference>
<reference evidence="2 3" key="1">
    <citation type="journal article" date="2007" name="Appl. Environ. Microbiol.">
        <title>Genome sequence of the cellulolytic gliding bacterium Cytophaga hutchinsonii.</title>
        <authorList>
            <person name="Xie G."/>
            <person name="Bruce D.C."/>
            <person name="Challacombe J.F."/>
            <person name="Chertkov O."/>
            <person name="Detter J.C."/>
            <person name="Gilna P."/>
            <person name="Han C.S."/>
            <person name="Lucas S."/>
            <person name="Misra M."/>
            <person name="Myers G.L."/>
            <person name="Richardson P."/>
            <person name="Tapia R."/>
            <person name="Thayer N."/>
            <person name="Thompson L.S."/>
            <person name="Brettin T.S."/>
            <person name="Henrissat B."/>
            <person name="Wilson D.B."/>
            <person name="McBride M.J."/>
        </authorList>
    </citation>
    <scope>NUCLEOTIDE SEQUENCE [LARGE SCALE GENOMIC DNA]</scope>
    <source>
        <strain evidence="3">ATCC 33406 / DSM 1761 / CIP 103989 / NBRC 15051 / NCIMB 9469 / D465</strain>
    </source>
</reference>
<dbReference type="Proteomes" id="UP000001822">
    <property type="component" value="Chromosome"/>
</dbReference>
<dbReference type="PANTHER" id="PTHR36966">
    <property type="entry name" value="REP-ASSOCIATED TYROSINE TRANSPOSASE"/>
    <property type="match status" value="1"/>
</dbReference>
<evidence type="ECO:0000313" key="2">
    <source>
        <dbReference type="EMBL" id="ABG57739.1"/>
    </source>
</evidence>
<evidence type="ECO:0000259" key="1">
    <source>
        <dbReference type="Pfam" id="PF01797"/>
    </source>
</evidence>
<sequence length="141" mass="16438">MQHKGLIVHAYCIMTNHVHLIISAIDAHVNLAFIVRDIKKFTSYKLLDTIRHNPFESKKEWMLWMFERAGSKNASNERCQFWQNGYHPVELSNVALVEQRLEYIHNNPVRAGFVLSAEEYKYSSARNYAGGIDCMMEVTFL</sequence>